<reference evidence="1 2" key="1">
    <citation type="journal article" date="2016" name="Mol. Biol. Evol.">
        <title>Comparative Genomics of Early-Diverging Mushroom-Forming Fungi Provides Insights into the Origins of Lignocellulose Decay Capabilities.</title>
        <authorList>
            <person name="Nagy L.G."/>
            <person name="Riley R."/>
            <person name="Tritt A."/>
            <person name="Adam C."/>
            <person name="Daum C."/>
            <person name="Floudas D."/>
            <person name="Sun H."/>
            <person name="Yadav J.S."/>
            <person name="Pangilinan J."/>
            <person name="Larsson K.H."/>
            <person name="Matsuura K."/>
            <person name="Barry K."/>
            <person name="Labutti K."/>
            <person name="Kuo R."/>
            <person name="Ohm R.A."/>
            <person name="Bhattacharya S.S."/>
            <person name="Shirouzu T."/>
            <person name="Yoshinaga Y."/>
            <person name="Martin F.M."/>
            <person name="Grigoriev I.V."/>
            <person name="Hibbett D.S."/>
        </authorList>
    </citation>
    <scope>NUCLEOTIDE SEQUENCE [LARGE SCALE GENOMIC DNA]</scope>
    <source>
        <strain evidence="1 2">CBS 109695</strain>
    </source>
</reference>
<proteinExistence type="predicted"/>
<keyword evidence="2" id="KW-1185">Reference proteome</keyword>
<evidence type="ECO:0000313" key="1">
    <source>
        <dbReference type="EMBL" id="KZP06204.1"/>
    </source>
</evidence>
<protein>
    <submittedName>
        <fullName evidence="1">Uncharacterized protein</fullName>
    </submittedName>
</protein>
<organism evidence="1 2">
    <name type="scientific">Athelia psychrophila</name>
    <dbReference type="NCBI Taxonomy" id="1759441"/>
    <lineage>
        <taxon>Eukaryota</taxon>
        <taxon>Fungi</taxon>
        <taxon>Dikarya</taxon>
        <taxon>Basidiomycota</taxon>
        <taxon>Agaricomycotina</taxon>
        <taxon>Agaricomycetes</taxon>
        <taxon>Agaricomycetidae</taxon>
        <taxon>Atheliales</taxon>
        <taxon>Atheliaceae</taxon>
        <taxon>Athelia</taxon>
    </lineage>
</organism>
<accession>A0A167WKJ5</accession>
<dbReference type="Proteomes" id="UP000076532">
    <property type="component" value="Unassembled WGS sequence"/>
</dbReference>
<dbReference type="EMBL" id="KV417799">
    <property type="protein sequence ID" value="KZP06204.1"/>
    <property type="molecule type" value="Genomic_DNA"/>
</dbReference>
<gene>
    <name evidence="1" type="ORF">FIBSPDRAFT_329118</name>
</gene>
<sequence>MPSSYIEYPILYHQCCSFPPASPLAITLCDICIPSSPMNTFAFAYTSSAPRLRQIPLSLASHSSPFSFSHLPFCVYLIFPNFNMIPKLPNMRSQCWPHVPAGFHATTDDPDAFHSYSGEIPQANYPEHADLYTIQGPTVFTPEERRRHLQYRPTFYMLPGGREDIDNIGVNPRSYGYLEKRVYSV</sequence>
<evidence type="ECO:0000313" key="2">
    <source>
        <dbReference type="Proteomes" id="UP000076532"/>
    </source>
</evidence>
<dbReference type="AlphaFoldDB" id="A0A167WKJ5"/>
<name>A0A167WKJ5_9AGAM</name>